<feature type="signal peptide" evidence="1">
    <location>
        <begin position="1"/>
        <end position="26"/>
    </location>
</feature>
<accession>A0A2T8HZ71</accession>
<dbReference type="AlphaFoldDB" id="A0A2T8HZ71"/>
<evidence type="ECO:0000313" key="3">
    <source>
        <dbReference type="Proteomes" id="UP000245911"/>
    </source>
</evidence>
<gene>
    <name evidence="2" type="ORF">DDE20_03740</name>
</gene>
<dbReference type="OrthoDB" id="7868278at2"/>
<evidence type="ECO:0000313" key="2">
    <source>
        <dbReference type="EMBL" id="PVH30642.1"/>
    </source>
</evidence>
<name>A0A2T8HZ71_9RHOB</name>
<dbReference type="Proteomes" id="UP000245911">
    <property type="component" value="Unassembled WGS sequence"/>
</dbReference>
<keyword evidence="3" id="KW-1185">Reference proteome</keyword>
<evidence type="ECO:0008006" key="4">
    <source>
        <dbReference type="Google" id="ProtNLM"/>
    </source>
</evidence>
<reference evidence="2" key="1">
    <citation type="submission" date="2018-04" db="EMBL/GenBank/DDBJ databases">
        <title>Pararhodobacter oceanense sp. nov., isolated from marine intertidal sediment.</title>
        <authorList>
            <person name="Wang X.-L."/>
            <person name="Du Z.-J."/>
        </authorList>
    </citation>
    <scope>NUCLEOTIDE SEQUENCE [LARGE SCALE GENOMIC DNA]</scope>
    <source>
        <strain evidence="2">AM505</strain>
    </source>
</reference>
<sequence>MDRRSFSLGFGSALMGGMLVSPFARAARANEGEVFTQGALRALRLRFPDATFQTMDGFIVTDSSRAVGVSWTQHLPCYHEDRVNLSGSGLGGLFRTPFRVRWQQARVVGNVDLVGSRLVARGSPAAASSMRVTVGAGDYSWDLPGRLSAASALGAGGRPVGALRQEEDGRLLVRVNATPAF</sequence>
<proteinExistence type="predicted"/>
<dbReference type="EMBL" id="QDKM01000001">
    <property type="protein sequence ID" value="PVH30642.1"/>
    <property type="molecule type" value="Genomic_DNA"/>
</dbReference>
<keyword evidence="1" id="KW-0732">Signal</keyword>
<organism evidence="2 3">
    <name type="scientific">Pararhodobacter oceanensis</name>
    <dbReference type="NCBI Taxonomy" id="2172121"/>
    <lineage>
        <taxon>Bacteria</taxon>
        <taxon>Pseudomonadati</taxon>
        <taxon>Pseudomonadota</taxon>
        <taxon>Alphaproteobacteria</taxon>
        <taxon>Rhodobacterales</taxon>
        <taxon>Paracoccaceae</taxon>
        <taxon>Pararhodobacter</taxon>
    </lineage>
</organism>
<feature type="chain" id="PRO_5015712022" description="Lipid/polyisoprenoid-binding YceI-like domain-containing protein" evidence="1">
    <location>
        <begin position="27"/>
        <end position="181"/>
    </location>
</feature>
<dbReference type="RefSeq" id="WP_116557061.1">
    <property type="nucleotide sequence ID" value="NZ_QDKM01000001.1"/>
</dbReference>
<evidence type="ECO:0000256" key="1">
    <source>
        <dbReference type="SAM" id="SignalP"/>
    </source>
</evidence>
<protein>
    <recommendedName>
        <fullName evidence="4">Lipid/polyisoprenoid-binding YceI-like domain-containing protein</fullName>
    </recommendedName>
</protein>
<comment type="caution">
    <text evidence="2">The sequence shown here is derived from an EMBL/GenBank/DDBJ whole genome shotgun (WGS) entry which is preliminary data.</text>
</comment>